<evidence type="ECO:0000256" key="8">
    <source>
        <dbReference type="ARBA" id="ARBA00022692"/>
    </source>
</evidence>
<evidence type="ECO:0000313" key="23">
    <source>
        <dbReference type="Proteomes" id="UP000051574"/>
    </source>
</evidence>
<keyword evidence="6 19" id="KW-0328">Glycosyltransferase</keyword>
<dbReference type="CDD" id="cd11792">
    <property type="entry name" value="SH3_Fut8"/>
    <property type="match status" value="1"/>
</dbReference>
<evidence type="ECO:0000313" key="22">
    <source>
        <dbReference type="EMBL" id="KRT80920.1"/>
    </source>
</evidence>
<evidence type="ECO:0000259" key="21">
    <source>
        <dbReference type="PROSITE" id="PS51659"/>
    </source>
</evidence>
<keyword evidence="12" id="KW-0472">Membrane</keyword>
<dbReference type="PROSITE" id="PS50002">
    <property type="entry name" value="SH3"/>
    <property type="match status" value="1"/>
</dbReference>
<accession>A0A0T6B0P5</accession>
<evidence type="ECO:0000256" key="2">
    <source>
        <dbReference type="ARBA" id="ARBA00004922"/>
    </source>
</evidence>
<feature type="region of interest" description="Important for donor substrate binding" evidence="19">
    <location>
        <begin position="131"/>
        <end position="132"/>
    </location>
</feature>
<dbReference type="Pfam" id="PF14604">
    <property type="entry name" value="SH3_9"/>
    <property type="match status" value="1"/>
</dbReference>
<dbReference type="Gene3D" id="2.30.30.40">
    <property type="entry name" value="SH3 Domains"/>
    <property type="match status" value="1"/>
</dbReference>
<gene>
    <name evidence="22" type="ORF">AMK59_6154</name>
</gene>
<dbReference type="AlphaFoldDB" id="A0A0T6B0P5"/>
<evidence type="ECO:0000256" key="9">
    <source>
        <dbReference type="ARBA" id="ARBA00022968"/>
    </source>
</evidence>
<dbReference type="EC" id="2.4.1.68" evidence="3"/>
<keyword evidence="11" id="KW-0333">Golgi apparatus</keyword>
<dbReference type="InterPro" id="IPR036028">
    <property type="entry name" value="SH3-like_dom_sf"/>
</dbReference>
<sequence length="348" mass="39174">MVAYGTERTLILKSKGWRYNKGGWESIFKPISESCTDTTGDSGSNWPGTKDTQVITLPIIDSISPRPPYLPLSVPEDLAPRLIRLHGDPVVWWVGQFLKYLLRSQEKTAALLQEAMSNIGFKRPIVGVHVRRTDKVGTEAAYHSIDEYMQAVNDYYDQLELTQPVDKRRVYLATDDPKVIQEAHGKYPDYEILADTTVSKSAAVSTRYSESSLNGIILDIHMLSMSDFLVCTFSSQVCRVAYEIMQNYYPDAADKFRSLDDIYYYGGQNPHNRVAVLSHEGHNNGELSMRPGDLIGVAGNHWNGYSKGKNLRTKQIGLYPSFKVKDKVEIAKCPTYPEAASADKEEEM</sequence>
<comment type="pathway">
    <text evidence="2">Protein modification; protein glycosylation.</text>
</comment>
<evidence type="ECO:0000256" key="7">
    <source>
        <dbReference type="ARBA" id="ARBA00022679"/>
    </source>
</evidence>
<comment type="catalytic activity">
    <reaction evidence="17">
        <text>N(4)-{beta-D-GlcNAc-(1-&gt;2)-alpha-D-Man-(1-&gt;3)-[beta-D-GlcNAc-(1-&gt;2)-alpha-D-Man-(1-&gt;6)]-beta-D-Man-(1-&gt;4)-beta-D-GlcNAc-(1-&gt;4)-beta-D-GlcNAc}-L-asparaginyl-[protein] + GDP-beta-L-fucose = an N(4)-{beta-D-GlcNAc-(1-&gt;2)-alpha-D-Man-(1-&gt;3)-[beta-D-GlcNAc-(1-&gt;2)-alpha-D-Man-(1-&gt;6)]-beta-D-Man-(1-&gt;4)-beta-D-GlcNAc-(1-&gt;4)-[alpha-L-Fuc-(1-&gt;6)]-beta-D-GlcNAc}-L-asparaginyl-[protein] + GDP + H(+)</text>
        <dbReference type="Rhea" id="RHEA:12985"/>
        <dbReference type="Rhea" id="RHEA-COMP:13526"/>
        <dbReference type="Rhea" id="RHEA-COMP:13532"/>
        <dbReference type="ChEBI" id="CHEBI:15378"/>
        <dbReference type="ChEBI" id="CHEBI:57273"/>
        <dbReference type="ChEBI" id="CHEBI:58189"/>
        <dbReference type="ChEBI" id="CHEBI:60651"/>
        <dbReference type="ChEBI" id="CHEBI:137207"/>
        <dbReference type="EC" id="2.4.1.68"/>
    </reaction>
</comment>
<evidence type="ECO:0000256" key="12">
    <source>
        <dbReference type="ARBA" id="ARBA00023136"/>
    </source>
</evidence>
<organism evidence="22 23">
    <name type="scientific">Oryctes borbonicus</name>
    <dbReference type="NCBI Taxonomy" id="1629725"/>
    <lineage>
        <taxon>Eukaryota</taxon>
        <taxon>Metazoa</taxon>
        <taxon>Ecdysozoa</taxon>
        <taxon>Arthropoda</taxon>
        <taxon>Hexapoda</taxon>
        <taxon>Insecta</taxon>
        <taxon>Pterygota</taxon>
        <taxon>Neoptera</taxon>
        <taxon>Endopterygota</taxon>
        <taxon>Coleoptera</taxon>
        <taxon>Polyphaga</taxon>
        <taxon>Scarabaeiformia</taxon>
        <taxon>Scarabaeidae</taxon>
        <taxon>Dynastinae</taxon>
        <taxon>Oryctes</taxon>
    </lineage>
</organism>
<keyword evidence="9" id="KW-0735">Signal-anchor</keyword>
<dbReference type="PROSITE" id="PS51659">
    <property type="entry name" value="GT23"/>
    <property type="match status" value="1"/>
</dbReference>
<comment type="similarity">
    <text evidence="19">Belongs to the glycosyltransferase 23 family.</text>
</comment>
<evidence type="ECO:0000256" key="6">
    <source>
        <dbReference type="ARBA" id="ARBA00022676"/>
    </source>
</evidence>
<reference evidence="22 23" key="1">
    <citation type="submission" date="2015-09" db="EMBL/GenBank/DDBJ databases">
        <title>Draft genome of the scarab beetle Oryctes borbonicus.</title>
        <authorList>
            <person name="Meyer J.M."/>
            <person name="Markov G.V."/>
            <person name="Baskaran P."/>
            <person name="Herrmann M."/>
            <person name="Sommer R.J."/>
            <person name="Roedelsperger C."/>
        </authorList>
    </citation>
    <scope>NUCLEOTIDE SEQUENCE [LARGE SCALE GENOMIC DNA]</scope>
    <source>
        <strain evidence="22">OB123</strain>
        <tissue evidence="22">Whole animal</tissue>
    </source>
</reference>
<evidence type="ECO:0000256" key="14">
    <source>
        <dbReference type="ARBA" id="ARBA00030434"/>
    </source>
</evidence>
<keyword evidence="10" id="KW-1133">Transmembrane helix</keyword>
<dbReference type="PANTHER" id="PTHR13132:SF29">
    <property type="entry name" value="ALPHA-(1,6)-FUCOSYLTRANSFERASE"/>
    <property type="match status" value="1"/>
</dbReference>
<dbReference type="Pfam" id="PF19745">
    <property type="entry name" value="FUT8_N_cat"/>
    <property type="match status" value="1"/>
</dbReference>
<protein>
    <recommendedName>
        <fullName evidence="4">Alpha-(1,6)-fucosyltransferase</fullName>
        <ecNumber evidence="3">2.4.1.68</ecNumber>
    </recommendedName>
    <alternativeName>
        <fullName evidence="14">GDP-L-Fuc:N-acetyl-beta-D-glucosaminide alpha1,6-fucosyltransferase</fullName>
    </alternativeName>
    <alternativeName>
        <fullName evidence="16">GDP-fucose--glycoprotein fucosyltransferase</fullName>
    </alternativeName>
    <alternativeName>
        <fullName evidence="15">Glycoprotein 6-alpha-L-fucosyltransferase</fullName>
    </alternativeName>
</protein>
<keyword evidence="13" id="KW-1015">Disulfide bond</keyword>
<keyword evidence="23" id="KW-1185">Reference proteome</keyword>
<evidence type="ECO:0000256" key="13">
    <source>
        <dbReference type="ARBA" id="ARBA00023157"/>
    </source>
</evidence>
<evidence type="ECO:0000256" key="15">
    <source>
        <dbReference type="ARBA" id="ARBA00030648"/>
    </source>
</evidence>
<evidence type="ECO:0000256" key="5">
    <source>
        <dbReference type="ARBA" id="ARBA00022443"/>
    </source>
</evidence>
<dbReference type="FunFam" id="3.40.50.11350:FF:000001">
    <property type="entry name" value="Alpha-(1,6)-fucosyltransferase"/>
    <property type="match status" value="1"/>
</dbReference>
<evidence type="ECO:0000259" key="20">
    <source>
        <dbReference type="PROSITE" id="PS50002"/>
    </source>
</evidence>
<evidence type="ECO:0000256" key="18">
    <source>
        <dbReference type="PROSITE-ProRule" id="PRU00192"/>
    </source>
</evidence>
<dbReference type="InterPro" id="IPR027350">
    <property type="entry name" value="GT23_dom"/>
</dbReference>
<dbReference type="CDD" id="cd11300">
    <property type="entry name" value="Fut8_like"/>
    <property type="match status" value="1"/>
</dbReference>
<evidence type="ECO:0000256" key="19">
    <source>
        <dbReference type="PROSITE-ProRule" id="PRU00992"/>
    </source>
</evidence>
<evidence type="ECO:0000256" key="10">
    <source>
        <dbReference type="ARBA" id="ARBA00022989"/>
    </source>
</evidence>
<feature type="domain" description="GT23" evidence="21">
    <location>
        <begin position="1"/>
        <end position="259"/>
    </location>
</feature>
<dbReference type="PANTHER" id="PTHR13132">
    <property type="entry name" value="ALPHA- 1,6 -FUCOSYLTRANSFERASE"/>
    <property type="match status" value="1"/>
</dbReference>
<name>A0A0T6B0P5_9SCAR</name>
<dbReference type="GO" id="GO:0006487">
    <property type="term" value="P:protein N-linked glycosylation"/>
    <property type="evidence" value="ECO:0007669"/>
    <property type="project" value="TreeGrafter"/>
</dbReference>
<dbReference type="OrthoDB" id="2014825at2759"/>
<evidence type="ECO:0000256" key="16">
    <source>
        <dbReference type="ARBA" id="ARBA00032208"/>
    </source>
</evidence>
<comment type="caution">
    <text evidence="22">The sequence shown here is derived from an EMBL/GenBank/DDBJ whole genome shotgun (WGS) entry which is preliminary data.</text>
</comment>
<dbReference type="GO" id="GO:0008424">
    <property type="term" value="F:glycoprotein 6-alpha-L-fucosyltransferase activity"/>
    <property type="evidence" value="ECO:0007669"/>
    <property type="project" value="UniProtKB-EC"/>
</dbReference>
<feature type="domain" description="SH3" evidence="20">
    <location>
        <begin position="268"/>
        <end position="329"/>
    </location>
</feature>
<evidence type="ECO:0000256" key="17">
    <source>
        <dbReference type="ARBA" id="ARBA00093238"/>
    </source>
</evidence>
<dbReference type="InterPro" id="IPR001452">
    <property type="entry name" value="SH3_domain"/>
</dbReference>
<dbReference type="InterPro" id="IPR045573">
    <property type="entry name" value="Fut8_N_cat"/>
</dbReference>
<evidence type="ECO:0000256" key="4">
    <source>
        <dbReference type="ARBA" id="ARBA00018201"/>
    </source>
</evidence>
<keyword evidence="5 18" id="KW-0728">SH3 domain</keyword>
<dbReference type="GO" id="GO:0032580">
    <property type="term" value="C:Golgi cisterna membrane"/>
    <property type="evidence" value="ECO:0007669"/>
    <property type="project" value="UniProtKB-SubCell"/>
</dbReference>
<comment type="subcellular location">
    <subcellularLocation>
        <location evidence="1">Golgi apparatus</location>
        <location evidence="1">Golgi stack membrane</location>
        <topology evidence="1">Single-pass type II membrane protein</topology>
    </subcellularLocation>
</comment>
<evidence type="ECO:0000256" key="3">
    <source>
        <dbReference type="ARBA" id="ARBA00012660"/>
    </source>
</evidence>
<dbReference type="FunFam" id="2.30.30.40:FF:000070">
    <property type="entry name" value="Alpha-(1,6)-fucosyltransferase"/>
    <property type="match status" value="1"/>
</dbReference>
<dbReference type="SMART" id="SM00326">
    <property type="entry name" value="SH3"/>
    <property type="match status" value="1"/>
</dbReference>
<dbReference type="Gene3D" id="3.40.50.11350">
    <property type="match status" value="1"/>
</dbReference>
<dbReference type="Proteomes" id="UP000051574">
    <property type="component" value="Unassembled WGS sequence"/>
</dbReference>
<evidence type="ECO:0000256" key="11">
    <source>
        <dbReference type="ARBA" id="ARBA00023034"/>
    </source>
</evidence>
<keyword evidence="8" id="KW-0812">Transmembrane</keyword>
<dbReference type="InterPro" id="IPR035653">
    <property type="entry name" value="Fut8_SH3"/>
</dbReference>
<dbReference type="EMBL" id="LJIG01016332">
    <property type="protein sequence ID" value="KRT80920.1"/>
    <property type="molecule type" value="Genomic_DNA"/>
</dbReference>
<evidence type="ECO:0000256" key="1">
    <source>
        <dbReference type="ARBA" id="ARBA00004447"/>
    </source>
</evidence>
<dbReference type="SUPFAM" id="SSF50044">
    <property type="entry name" value="SH3-domain"/>
    <property type="match status" value="1"/>
</dbReference>
<proteinExistence type="inferred from homology"/>
<keyword evidence="7 19" id="KW-0808">Transferase</keyword>